<dbReference type="Proteomes" id="UP000574390">
    <property type="component" value="Unassembled WGS sequence"/>
</dbReference>
<dbReference type="InterPro" id="IPR018247">
    <property type="entry name" value="EF_Hand_1_Ca_BS"/>
</dbReference>
<organism evidence="4 5">
    <name type="scientific">Perkinsus olseni</name>
    <name type="common">Perkinsus atlanticus</name>
    <dbReference type="NCBI Taxonomy" id="32597"/>
    <lineage>
        <taxon>Eukaryota</taxon>
        <taxon>Sar</taxon>
        <taxon>Alveolata</taxon>
        <taxon>Perkinsozoa</taxon>
        <taxon>Perkinsea</taxon>
        <taxon>Perkinsida</taxon>
        <taxon>Perkinsidae</taxon>
        <taxon>Perkinsus</taxon>
    </lineage>
</organism>
<comment type="caution">
    <text evidence="4">The sequence shown here is derived from an EMBL/GenBank/DDBJ whole genome shotgun (WGS) entry which is preliminary data.</text>
</comment>
<keyword evidence="1" id="KW-0106">Calcium</keyword>
<feature type="region of interest" description="Disordered" evidence="2">
    <location>
        <begin position="126"/>
        <end position="145"/>
    </location>
</feature>
<feature type="domain" description="EF-hand" evidence="3">
    <location>
        <begin position="1"/>
        <end position="25"/>
    </location>
</feature>
<dbReference type="Pfam" id="PF13202">
    <property type="entry name" value="EF-hand_5"/>
    <property type="match status" value="1"/>
</dbReference>
<evidence type="ECO:0000259" key="3">
    <source>
        <dbReference type="PROSITE" id="PS50222"/>
    </source>
</evidence>
<reference evidence="4 5" key="1">
    <citation type="submission" date="2020-04" db="EMBL/GenBank/DDBJ databases">
        <title>Perkinsus olseni comparative genomics.</title>
        <authorList>
            <person name="Bogema D.R."/>
        </authorList>
    </citation>
    <scope>NUCLEOTIDE SEQUENCE [LARGE SCALE GENOMIC DNA]</scope>
    <source>
        <strain evidence="4">ATCC PRA-205</strain>
    </source>
</reference>
<name>A0A7J6QM74_PEROL</name>
<feature type="domain" description="EF-hand" evidence="3">
    <location>
        <begin position="103"/>
        <end position="138"/>
    </location>
</feature>
<dbReference type="PROSITE" id="PS00018">
    <property type="entry name" value="EF_HAND_1"/>
    <property type="match status" value="3"/>
</dbReference>
<proteinExistence type="predicted"/>
<gene>
    <name evidence="4" type="ORF">FOZ62_000624</name>
</gene>
<evidence type="ECO:0000256" key="2">
    <source>
        <dbReference type="SAM" id="MobiDB-lite"/>
    </source>
</evidence>
<dbReference type="SMART" id="SM00054">
    <property type="entry name" value="EFh"/>
    <property type="match status" value="3"/>
</dbReference>
<accession>A0A7J6QM74</accession>
<dbReference type="PROSITE" id="PS50222">
    <property type="entry name" value="EF_HAND_2"/>
    <property type="match status" value="3"/>
</dbReference>
<dbReference type="EMBL" id="JABANM010028450">
    <property type="protein sequence ID" value="KAF4709699.1"/>
    <property type="molecule type" value="Genomic_DNA"/>
</dbReference>
<dbReference type="Pfam" id="PF13499">
    <property type="entry name" value="EF-hand_7"/>
    <property type="match status" value="1"/>
</dbReference>
<feature type="domain" description="EF-hand" evidence="3">
    <location>
        <begin position="63"/>
        <end position="98"/>
    </location>
</feature>
<dbReference type="CDD" id="cd00051">
    <property type="entry name" value="EFh"/>
    <property type="match status" value="1"/>
</dbReference>
<protein>
    <recommendedName>
        <fullName evidence="3">EF-hand domain-containing protein</fullName>
    </recommendedName>
</protein>
<dbReference type="InterPro" id="IPR011992">
    <property type="entry name" value="EF-hand-dom_pair"/>
</dbReference>
<dbReference type="GO" id="GO:0005509">
    <property type="term" value="F:calcium ion binding"/>
    <property type="evidence" value="ECO:0007669"/>
    <property type="project" value="InterPro"/>
</dbReference>
<dbReference type="SUPFAM" id="SSF47473">
    <property type="entry name" value="EF-hand"/>
    <property type="match status" value="1"/>
</dbReference>
<evidence type="ECO:0000256" key="1">
    <source>
        <dbReference type="ARBA" id="ARBA00022837"/>
    </source>
</evidence>
<dbReference type="AlphaFoldDB" id="A0A7J6QM74"/>
<evidence type="ECO:0000313" key="4">
    <source>
        <dbReference type="EMBL" id="KAF4709699.1"/>
    </source>
</evidence>
<dbReference type="Gene3D" id="1.10.238.10">
    <property type="entry name" value="EF-hand"/>
    <property type="match status" value="1"/>
</dbReference>
<sequence>EIDADESGSVSLKELMQFLEKAPVGAVEDTLEETIRKARCQAREQMHLTMSRVRRRMIAGMKANKLTLERLFGQFDKDRDGTLSLKEFNRALRRDLKLSRSDASAKDVAAVFALLDEDGTGSIDIDELKSLIRPPGSGKDSPTRG</sequence>
<feature type="non-terminal residue" evidence="4">
    <location>
        <position position="1"/>
    </location>
</feature>
<dbReference type="InterPro" id="IPR002048">
    <property type="entry name" value="EF_hand_dom"/>
</dbReference>
<evidence type="ECO:0000313" key="5">
    <source>
        <dbReference type="Proteomes" id="UP000574390"/>
    </source>
</evidence>